<organism evidence="3">
    <name type="scientific">Capitella teleta</name>
    <name type="common">Polychaete worm</name>
    <dbReference type="NCBI Taxonomy" id="283909"/>
    <lineage>
        <taxon>Eukaryota</taxon>
        <taxon>Metazoa</taxon>
        <taxon>Spiralia</taxon>
        <taxon>Lophotrochozoa</taxon>
        <taxon>Annelida</taxon>
        <taxon>Polychaeta</taxon>
        <taxon>Sedentaria</taxon>
        <taxon>Scolecida</taxon>
        <taxon>Capitellidae</taxon>
        <taxon>Capitella</taxon>
    </lineage>
</organism>
<feature type="compositionally biased region" description="Polar residues" evidence="2">
    <location>
        <begin position="255"/>
        <end position="265"/>
    </location>
</feature>
<dbReference type="PANTHER" id="PTHR24121:SF23">
    <property type="entry name" value="NO MECHANORECEPTOR POTENTIAL C, ISOFORM H"/>
    <property type="match status" value="1"/>
</dbReference>
<dbReference type="PANTHER" id="PTHR24121">
    <property type="entry name" value="NO MECHANORECEPTOR POTENTIAL C, ISOFORM D-RELATED"/>
    <property type="match status" value="1"/>
</dbReference>
<dbReference type="Proteomes" id="UP000014760">
    <property type="component" value="Unassembled WGS sequence"/>
</dbReference>
<dbReference type="SUPFAM" id="SSF48403">
    <property type="entry name" value="Ankyrin repeat"/>
    <property type="match status" value="1"/>
</dbReference>
<dbReference type="Pfam" id="PF00023">
    <property type="entry name" value="Ank"/>
    <property type="match status" value="1"/>
</dbReference>
<reference evidence="4" key="3">
    <citation type="submission" date="2015-06" db="UniProtKB">
        <authorList>
            <consortium name="EnsemblMetazoa"/>
        </authorList>
    </citation>
    <scope>IDENTIFICATION</scope>
</reference>
<dbReference type="Gene3D" id="1.25.40.20">
    <property type="entry name" value="Ankyrin repeat-containing domain"/>
    <property type="match status" value="1"/>
</dbReference>
<name>R7U767_CAPTE</name>
<feature type="region of interest" description="Disordered" evidence="2">
    <location>
        <begin position="38"/>
        <end position="59"/>
    </location>
</feature>
<dbReference type="InterPro" id="IPR036770">
    <property type="entry name" value="Ankyrin_rpt-contain_sf"/>
</dbReference>
<feature type="compositionally biased region" description="Low complexity" evidence="2">
    <location>
        <begin position="38"/>
        <end position="47"/>
    </location>
</feature>
<gene>
    <name evidence="3" type="ORF">CAPTEDRAFT_214337</name>
</gene>
<keyword evidence="5" id="KW-1185">Reference proteome</keyword>
<protein>
    <submittedName>
        <fullName evidence="3 4">Uncharacterized protein</fullName>
    </submittedName>
</protein>
<evidence type="ECO:0000256" key="1">
    <source>
        <dbReference type="PROSITE-ProRule" id="PRU00023"/>
    </source>
</evidence>
<reference evidence="3 5" key="2">
    <citation type="journal article" date="2013" name="Nature">
        <title>Insights into bilaterian evolution from three spiralian genomes.</title>
        <authorList>
            <person name="Simakov O."/>
            <person name="Marletaz F."/>
            <person name="Cho S.J."/>
            <person name="Edsinger-Gonzales E."/>
            <person name="Havlak P."/>
            <person name="Hellsten U."/>
            <person name="Kuo D.H."/>
            <person name="Larsson T."/>
            <person name="Lv J."/>
            <person name="Arendt D."/>
            <person name="Savage R."/>
            <person name="Osoegawa K."/>
            <person name="de Jong P."/>
            <person name="Grimwood J."/>
            <person name="Chapman J.A."/>
            <person name="Shapiro H."/>
            <person name="Aerts A."/>
            <person name="Otillar R.P."/>
            <person name="Terry A.Y."/>
            <person name="Boore J.L."/>
            <person name="Grigoriev I.V."/>
            <person name="Lindberg D.R."/>
            <person name="Seaver E.C."/>
            <person name="Weisblat D.A."/>
            <person name="Putnam N.H."/>
            <person name="Rokhsar D.S."/>
        </authorList>
    </citation>
    <scope>NUCLEOTIDE SEQUENCE</scope>
    <source>
        <strain evidence="3 5">I ESC-2004</strain>
    </source>
</reference>
<accession>R7U767</accession>
<dbReference type="EnsemblMetazoa" id="CapteT214337">
    <property type="protein sequence ID" value="CapteP214337"/>
    <property type="gene ID" value="CapteG214337"/>
</dbReference>
<dbReference type="AlphaFoldDB" id="R7U767"/>
<sequence length="276" mass="31069">MRANQFSGRLETGVVMLKKSDHHTKHLDSARIEVITIDTDSSSETESLPSTQHKNETETQHWTDLLHAGDLDEFQKQIKTTPALWYEDNDGNTPAHLIAVTGFGQCIRVKRLQKKLGSDDSIPRHKSNQLLNTFLGFAKKLGLPLFQKNRSGDTPLHLAIENAQTEVAMTLTLYANKDDLAITNRTGQTAFHLALEHEARPIAFSILYRNSCEDLLLEEQLKWMDTIMDTPEAILNRTQPLSSNTKEQTDKPETQLASAVHQSLSPQPPETHLKTE</sequence>
<dbReference type="EMBL" id="AMQN01046517">
    <property type="status" value="NOT_ANNOTATED_CDS"/>
    <property type="molecule type" value="Genomic_DNA"/>
</dbReference>
<feature type="region of interest" description="Disordered" evidence="2">
    <location>
        <begin position="237"/>
        <end position="276"/>
    </location>
</feature>
<dbReference type="InterPro" id="IPR002110">
    <property type="entry name" value="Ankyrin_rpt"/>
</dbReference>
<dbReference type="OrthoDB" id="1061329at2759"/>
<dbReference type="EMBL" id="KB304617">
    <property type="protein sequence ID" value="ELU01819.1"/>
    <property type="molecule type" value="Genomic_DNA"/>
</dbReference>
<keyword evidence="1" id="KW-0040">ANK repeat</keyword>
<dbReference type="PROSITE" id="PS50088">
    <property type="entry name" value="ANK_REPEAT"/>
    <property type="match status" value="1"/>
</dbReference>
<evidence type="ECO:0000313" key="3">
    <source>
        <dbReference type="EMBL" id="ELU01819.1"/>
    </source>
</evidence>
<feature type="repeat" description="ANK" evidence="1">
    <location>
        <begin position="151"/>
        <end position="185"/>
    </location>
</feature>
<evidence type="ECO:0000256" key="2">
    <source>
        <dbReference type="SAM" id="MobiDB-lite"/>
    </source>
</evidence>
<dbReference type="HOGENOM" id="CLU_1009168_0_0_1"/>
<evidence type="ECO:0000313" key="5">
    <source>
        <dbReference type="Proteomes" id="UP000014760"/>
    </source>
</evidence>
<proteinExistence type="predicted"/>
<evidence type="ECO:0000313" key="4">
    <source>
        <dbReference type="EnsemblMetazoa" id="CapteP214337"/>
    </source>
</evidence>
<feature type="compositionally biased region" description="Polar residues" evidence="2">
    <location>
        <begin position="237"/>
        <end position="246"/>
    </location>
</feature>
<reference evidence="5" key="1">
    <citation type="submission" date="2012-12" db="EMBL/GenBank/DDBJ databases">
        <authorList>
            <person name="Hellsten U."/>
            <person name="Grimwood J."/>
            <person name="Chapman J.A."/>
            <person name="Shapiro H."/>
            <person name="Aerts A."/>
            <person name="Otillar R.P."/>
            <person name="Terry A.Y."/>
            <person name="Boore J.L."/>
            <person name="Simakov O."/>
            <person name="Marletaz F."/>
            <person name="Cho S.-J."/>
            <person name="Edsinger-Gonzales E."/>
            <person name="Havlak P."/>
            <person name="Kuo D.-H."/>
            <person name="Larsson T."/>
            <person name="Lv J."/>
            <person name="Arendt D."/>
            <person name="Savage R."/>
            <person name="Osoegawa K."/>
            <person name="de Jong P."/>
            <person name="Lindberg D.R."/>
            <person name="Seaver E.C."/>
            <person name="Weisblat D.A."/>
            <person name="Putnam N.H."/>
            <person name="Grigoriev I.V."/>
            <person name="Rokhsar D.S."/>
        </authorList>
    </citation>
    <scope>NUCLEOTIDE SEQUENCE</scope>
    <source>
        <strain evidence="5">I ESC-2004</strain>
    </source>
</reference>